<organism evidence="2 3">
    <name type="scientific">Datura stramonium</name>
    <name type="common">Jimsonweed</name>
    <name type="synonym">Common thornapple</name>
    <dbReference type="NCBI Taxonomy" id="4076"/>
    <lineage>
        <taxon>Eukaryota</taxon>
        <taxon>Viridiplantae</taxon>
        <taxon>Streptophyta</taxon>
        <taxon>Embryophyta</taxon>
        <taxon>Tracheophyta</taxon>
        <taxon>Spermatophyta</taxon>
        <taxon>Magnoliopsida</taxon>
        <taxon>eudicotyledons</taxon>
        <taxon>Gunneridae</taxon>
        <taxon>Pentapetalae</taxon>
        <taxon>asterids</taxon>
        <taxon>lamiids</taxon>
        <taxon>Solanales</taxon>
        <taxon>Solanaceae</taxon>
        <taxon>Solanoideae</taxon>
        <taxon>Datureae</taxon>
        <taxon>Datura</taxon>
    </lineage>
</organism>
<dbReference type="Proteomes" id="UP000823775">
    <property type="component" value="Unassembled WGS sequence"/>
</dbReference>
<protein>
    <submittedName>
        <fullName evidence="2">Uncharacterized protein</fullName>
    </submittedName>
</protein>
<proteinExistence type="predicted"/>
<name>A0ABS8VFB2_DATST</name>
<evidence type="ECO:0000313" key="3">
    <source>
        <dbReference type="Proteomes" id="UP000823775"/>
    </source>
</evidence>
<evidence type="ECO:0000313" key="2">
    <source>
        <dbReference type="EMBL" id="MCD9645693.1"/>
    </source>
</evidence>
<dbReference type="EMBL" id="JACEIK010004506">
    <property type="protein sequence ID" value="MCD9645693.1"/>
    <property type="molecule type" value="Genomic_DNA"/>
</dbReference>
<evidence type="ECO:0000256" key="1">
    <source>
        <dbReference type="SAM" id="MobiDB-lite"/>
    </source>
</evidence>
<accession>A0ABS8VFB2</accession>
<sequence length="126" mass="14228">MAQCRPRKERKTQADLILNKMKQKTPKKEVAKKPKQVWISKKSKEVNQVQNKPSKETSEIGCGDMTQSDWIPVKSKSANRGLLPREEGTGIHNVFNPLEENTIQHLISAAFELGAKGRHQPPFTPT</sequence>
<gene>
    <name evidence="2" type="ORF">HAX54_034819</name>
</gene>
<feature type="region of interest" description="Disordered" evidence="1">
    <location>
        <begin position="43"/>
        <end position="69"/>
    </location>
</feature>
<comment type="caution">
    <text evidence="2">The sequence shown here is derived from an EMBL/GenBank/DDBJ whole genome shotgun (WGS) entry which is preliminary data.</text>
</comment>
<keyword evidence="3" id="KW-1185">Reference proteome</keyword>
<reference evidence="2 3" key="1">
    <citation type="journal article" date="2021" name="BMC Genomics">
        <title>Datura genome reveals duplications of psychoactive alkaloid biosynthetic genes and high mutation rate following tissue culture.</title>
        <authorList>
            <person name="Rajewski A."/>
            <person name="Carter-House D."/>
            <person name="Stajich J."/>
            <person name="Litt A."/>
        </authorList>
    </citation>
    <scope>NUCLEOTIDE SEQUENCE [LARGE SCALE GENOMIC DNA]</scope>
    <source>
        <strain evidence="2">AR-01</strain>
    </source>
</reference>